<dbReference type="InterPro" id="IPR013320">
    <property type="entry name" value="ConA-like_dom_sf"/>
</dbReference>
<feature type="domain" description="F-box" evidence="1">
    <location>
        <begin position="206"/>
        <end position="252"/>
    </location>
</feature>
<organism evidence="3 4">
    <name type="scientific">Planoprotostelium fungivorum</name>
    <dbReference type="NCBI Taxonomy" id="1890364"/>
    <lineage>
        <taxon>Eukaryota</taxon>
        <taxon>Amoebozoa</taxon>
        <taxon>Evosea</taxon>
        <taxon>Variosea</taxon>
        <taxon>Cavosteliida</taxon>
        <taxon>Cavosteliaceae</taxon>
        <taxon>Planoprotostelium</taxon>
    </lineage>
</organism>
<dbReference type="InterPro" id="IPR036047">
    <property type="entry name" value="F-box-like_dom_sf"/>
</dbReference>
<dbReference type="SUPFAM" id="SSF49899">
    <property type="entry name" value="Concanavalin A-like lectins/glucanases"/>
    <property type="match status" value="1"/>
</dbReference>
<accession>A0A2P6NIU1</accession>
<dbReference type="Gene3D" id="1.20.1280.50">
    <property type="match status" value="1"/>
</dbReference>
<evidence type="ECO:0000259" key="2">
    <source>
        <dbReference type="PROSITE" id="PS50188"/>
    </source>
</evidence>
<dbReference type="InterPro" id="IPR001870">
    <property type="entry name" value="B30.2/SPRY"/>
</dbReference>
<evidence type="ECO:0000259" key="1">
    <source>
        <dbReference type="PROSITE" id="PS50181"/>
    </source>
</evidence>
<dbReference type="Proteomes" id="UP000241769">
    <property type="component" value="Unassembled WGS sequence"/>
</dbReference>
<dbReference type="SUPFAM" id="SSF81383">
    <property type="entry name" value="F-box domain"/>
    <property type="match status" value="1"/>
</dbReference>
<evidence type="ECO:0000313" key="3">
    <source>
        <dbReference type="EMBL" id="PRP83883.1"/>
    </source>
</evidence>
<evidence type="ECO:0000313" key="4">
    <source>
        <dbReference type="Proteomes" id="UP000241769"/>
    </source>
</evidence>
<dbReference type="InterPro" id="IPR003877">
    <property type="entry name" value="SPRY_dom"/>
</dbReference>
<name>A0A2P6NIU1_9EUKA</name>
<feature type="domain" description="B30.2/SPRY" evidence="2">
    <location>
        <begin position="260"/>
        <end position="444"/>
    </location>
</feature>
<dbReference type="CDD" id="cd11709">
    <property type="entry name" value="SPRY"/>
    <property type="match status" value="1"/>
</dbReference>
<dbReference type="Pfam" id="PF12937">
    <property type="entry name" value="F-box-like"/>
    <property type="match status" value="1"/>
</dbReference>
<dbReference type="AlphaFoldDB" id="A0A2P6NIU1"/>
<sequence>MEDSCSRSETQEWIFIRQATPTIILLRRVLSTSIQAAGPSQALLLSSVTLPGSFKGNLGGSSCHPPGPWFTLGTFFNHSSISSQLQTSIAFKRRLYPPDHKNFIRLPGEGKSHARRKLAWKTEEPTTRKETDPQQRHEMMMTQWSGELPLTAEYKIYGETRTSSFFGSSSFIKNLVTDVSKLWTSISKEKINVSRPLAVEEGDLGDLELLLTNRDVLFHLLSLLRPKDLANLCRVSRKMNFYASHNYVWKSLFDREKKKAPRELIERLSYRELYQHIFRWEWDDAKKSTGLSLVDDSITATRPQQESPANPCVMSKLPFNRIKDSYEVTIRNKGTWLGIGVSDSNLRLQNESTLGKQRHGFNSAFFCQDTTVLQTKGHLDVQVQQALQTGDRLKVKIDFEQKRVLYYRNGKLEGVVNSKVPLKEGELYPVVNLSFTSSVSFVNS</sequence>
<dbReference type="InParanoid" id="A0A2P6NIU1"/>
<evidence type="ECO:0008006" key="5">
    <source>
        <dbReference type="Google" id="ProtNLM"/>
    </source>
</evidence>
<comment type="caution">
    <text evidence="3">The sequence shown here is derived from an EMBL/GenBank/DDBJ whole genome shotgun (WGS) entry which is preliminary data.</text>
</comment>
<gene>
    <name evidence="3" type="ORF">PROFUN_08914</name>
</gene>
<protein>
    <recommendedName>
        <fullName evidence="5">F-box domain-containing protein</fullName>
    </recommendedName>
</protein>
<dbReference type="PROSITE" id="PS50181">
    <property type="entry name" value="FBOX"/>
    <property type="match status" value="1"/>
</dbReference>
<keyword evidence="4" id="KW-1185">Reference proteome</keyword>
<dbReference type="EMBL" id="MDYQ01000074">
    <property type="protein sequence ID" value="PRP83883.1"/>
    <property type="molecule type" value="Genomic_DNA"/>
</dbReference>
<dbReference type="Pfam" id="PF00622">
    <property type="entry name" value="SPRY"/>
    <property type="match status" value="1"/>
</dbReference>
<dbReference type="InterPro" id="IPR001810">
    <property type="entry name" value="F-box_dom"/>
</dbReference>
<reference evidence="3 4" key="1">
    <citation type="journal article" date="2018" name="Genome Biol. Evol.">
        <title>Multiple Roots of Fruiting Body Formation in Amoebozoa.</title>
        <authorList>
            <person name="Hillmann F."/>
            <person name="Forbes G."/>
            <person name="Novohradska S."/>
            <person name="Ferling I."/>
            <person name="Riege K."/>
            <person name="Groth M."/>
            <person name="Westermann M."/>
            <person name="Marz M."/>
            <person name="Spaller T."/>
            <person name="Winckler T."/>
            <person name="Schaap P."/>
            <person name="Glockner G."/>
        </authorList>
    </citation>
    <scope>NUCLEOTIDE SEQUENCE [LARGE SCALE GENOMIC DNA]</scope>
    <source>
        <strain evidence="3 4">Jena</strain>
    </source>
</reference>
<dbReference type="PROSITE" id="PS50188">
    <property type="entry name" value="B302_SPRY"/>
    <property type="match status" value="1"/>
</dbReference>
<proteinExistence type="predicted"/>
<dbReference type="Gene3D" id="2.60.120.920">
    <property type="match status" value="1"/>
</dbReference>
<dbReference type="InterPro" id="IPR043136">
    <property type="entry name" value="B30.2/SPRY_sf"/>
</dbReference>